<protein>
    <submittedName>
        <fullName evidence="2">Uncharacterized protein</fullName>
    </submittedName>
</protein>
<sequence length="102" mass="11783">MKKIIITALILVSALCGWAQNKVEANHGYWVVESNVNKPKIQTIRFYSDDAKLLYEETVNTGLNLKRKKVQLALNQISNKLYENKEYIEGKKLIALTFNIKR</sequence>
<feature type="chain" id="PRO_5046292571" evidence="1">
    <location>
        <begin position="20"/>
        <end position="102"/>
    </location>
</feature>
<proteinExistence type="predicted"/>
<dbReference type="Proteomes" id="UP001324380">
    <property type="component" value="Chromosome"/>
</dbReference>
<evidence type="ECO:0000313" key="2">
    <source>
        <dbReference type="EMBL" id="WPU95382.1"/>
    </source>
</evidence>
<keyword evidence="1" id="KW-0732">Signal</keyword>
<accession>A0ABZ0TR43</accession>
<evidence type="ECO:0000256" key="1">
    <source>
        <dbReference type="SAM" id="SignalP"/>
    </source>
</evidence>
<organism evidence="2 3">
    <name type="scientific">Mucilaginibacter sabulilitoris</name>
    <dbReference type="NCBI Taxonomy" id="1173583"/>
    <lineage>
        <taxon>Bacteria</taxon>
        <taxon>Pseudomonadati</taxon>
        <taxon>Bacteroidota</taxon>
        <taxon>Sphingobacteriia</taxon>
        <taxon>Sphingobacteriales</taxon>
        <taxon>Sphingobacteriaceae</taxon>
        <taxon>Mucilaginibacter</taxon>
    </lineage>
</organism>
<name>A0ABZ0TR43_9SPHI</name>
<keyword evidence="3" id="KW-1185">Reference proteome</keyword>
<dbReference type="EMBL" id="CP139558">
    <property type="protein sequence ID" value="WPU95382.1"/>
    <property type="molecule type" value="Genomic_DNA"/>
</dbReference>
<feature type="signal peptide" evidence="1">
    <location>
        <begin position="1"/>
        <end position="19"/>
    </location>
</feature>
<evidence type="ECO:0000313" key="3">
    <source>
        <dbReference type="Proteomes" id="UP001324380"/>
    </source>
</evidence>
<dbReference type="RefSeq" id="WP_321564493.1">
    <property type="nucleotide sequence ID" value="NZ_CP139558.1"/>
</dbReference>
<gene>
    <name evidence="2" type="ORF">SNE25_07580</name>
</gene>
<reference evidence="2 3" key="1">
    <citation type="submission" date="2023-11" db="EMBL/GenBank/DDBJ databases">
        <title>Analysis of the Genomes of Mucilaginibacter gossypii cycad 4 and M. sabulilitoris SNA2: microbes with the potential for plant growth promotion.</title>
        <authorList>
            <person name="Hirsch A.M."/>
            <person name="Humm E."/>
            <person name="Rubbi M."/>
            <person name="Del Vecchio G."/>
            <person name="Ha S.M."/>
            <person name="Pellegrini M."/>
            <person name="Gunsalus R.P."/>
        </authorList>
    </citation>
    <scope>NUCLEOTIDE SEQUENCE [LARGE SCALE GENOMIC DNA]</scope>
    <source>
        <strain evidence="2 3">SNA2</strain>
    </source>
</reference>